<dbReference type="RefSeq" id="WP_189242945.1">
    <property type="nucleotide sequence ID" value="NZ_BMQP01000026.1"/>
</dbReference>
<keyword evidence="2" id="KW-1185">Reference proteome</keyword>
<name>A0A8J3S590_PLARO</name>
<evidence type="ECO:0000313" key="2">
    <source>
        <dbReference type="Proteomes" id="UP000655044"/>
    </source>
</evidence>
<protein>
    <submittedName>
        <fullName evidence="1">Uncharacterized protein</fullName>
    </submittedName>
</protein>
<organism evidence="1 2">
    <name type="scientific">Planobispora rosea</name>
    <dbReference type="NCBI Taxonomy" id="35762"/>
    <lineage>
        <taxon>Bacteria</taxon>
        <taxon>Bacillati</taxon>
        <taxon>Actinomycetota</taxon>
        <taxon>Actinomycetes</taxon>
        <taxon>Streptosporangiales</taxon>
        <taxon>Streptosporangiaceae</taxon>
        <taxon>Planobispora</taxon>
    </lineage>
</organism>
<dbReference type="Proteomes" id="UP000655044">
    <property type="component" value="Unassembled WGS sequence"/>
</dbReference>
<gene>
    <name evidence="1" type="ORF">Pro02_47730</name>
</gene>
<dbReference type="AlphaFoldDB" id="A0A8J3S590"/>
<comment type="caution">
    <text evidence="1">The sequence shown here is derived from an EMBL/GenBank/DDBJ whole genome shotgun (WGS) entry which is preliminary data.</text>
</comment>
<evidence type="ECO:0000313" key="1">
    <source>
        <dbReference type="EMBL" id="GIH86365.1"/>
    </source>
</evidence>
<accession>A0A8J3S590</accession>
<proteinExistence type="predicted"/>
<reference evidence="1" key="1">
    <citation type="submission" date="2021-01" db="EMBL/GenBank/DDBJ databases">
        <title>Whole genome shotgun sequence of Planobispora rosea NBRC 15558.</title>
        <authorList>
            <person name="Komaki H."/>
            <person name="Tamura T."/>
        </authorList>
    </citation>
    <scope>NUCLEOTIDE SEQUENCE</scope>
    <source>
        <strain evidence="1">NBRC 15558</strain>
    </source>
</reference>
<sequence>MTGTERAAKLAPDEGAVVVTAVRLERRWITRADARGIVVHGRTLRELQASAQQALALRLGAPAAPPVQVCPQSAELDALAAARLGYETALRQAVQTLRAAGVCWADITQACGVRTTEARAALGHGPRAGVSQTGGRDTEVGR</sequence>
<dbReference type="EMBL" id="BOOI01000046">
    <property type="protein sequence ID" value="GIH86365.1"/>
    <property type="molecule type" value="Genomic_DNA"/>
</dbReference>